<keyword evidence="3" id="KW-0238">DNA-binding</keyword>
<keyword evidence="5" id="KW-0539">Nucleus</keyword>
<evidence type="ECO:0000256" key="3">
    <source>
        <dbReference type="ARBA" id="ARBA00023125"/>
    </source>
</evidence>
<feature type="region of interest" description="Disordered" evidence="6">
    <location>
        <begin position="36"/>
        <end position="71"/>
    </location>
</feature>
<evidence type="ECO:0000256" key="5">
    <source>
        <dbReference type="ARBA" id="ARBA00023242"/>
    </source>
</evidence>
<evidence type="ECO:0000256" key="2">
    <source>
        <dbReference type="ARBA" id="ARBA00023015"/>
    </source>
</evidence>
<dbReference type="AlphaFoldDB" id="A0AAD8RLK3"/>
<feature type="signal peptide" evidence="7">
    <location>
        <begin position="1"/>
        <end position="33"/>
    </location>
</feature>
<evidence type="ECO:0000256" key="1">
    <source>
        <dbReference type="ARBA" id="ARBA00004123"/>
    </source>
</evidence>
<gene>
    <name evidence="8" type="ORF">QYE76_001187</name>
</gene>
<comment type="caution">
    <text evidence="8">The sequence shown here is derived from an EMBL/GenBank/DDBJ whole genome shotgun (WGS) entry which is preliminary data.</text>
</comment>
<feature type="chain" id="PRO_5042246903" evidence="7">
    <location>
        <begin position="34"/>
        <end position="256"/>
    </location>
</feature>
<protein>
    <submittedName>
        <fullName evidence="8">Uncharacterized protein</fullName>
    </submittedName>
</protein>
<keyword evidence="7" id="KW-0732">Signal</keyword>
<dbReference type="SUPFAM" id="SSF101936">
    <property type="entry name" value="DNA-binding pseudobarrel domain"/>
    <property type="match status" value="1"/>
</dbReference>
<keyword evidence="4" id="KW-0804">Transcription</keyword>
<comment type="subcellular location">
    <subcellularLocation>
        <location evidence="1">Nucleus</location>
    </subcellularLocation>
</comment>
<reference evidence="8" key="1">
    <citation type="submission" date="2023-07" db="EMBL/GenBank/DDBJ databases">
        <title>A chromosome-level genome assembly of Lolium multiflorum.</title>
        <authorList>
            <person name="Chen Y."/>
            <person name="Copetti D."/>
            <person name="Kolliker R."/>
            <person name="Studer B."/>
        </authorList>
    </citation>
    <scope>NUCLEOTIDE SEQUENCE</scope>
    <source>
        <strain evidence="8">02402/16</strain>
        <tissue evidence="8">Leaf</tissue>
    </source>
</reference>
<evidence type="ECO:0000313" key="9">
    <source>
        <dbReference type="Proteomes" id="UP001231189"/>
    </source>
</evidence>
<keyword evidence="2" id="KW-0805">Transcription regulation</keyword>
<dbReference type="Proteomes" id="UP001231189">
    <property type="component" value="Unassembled WGS sequence"/>
</dbReference>
<name>A0AAD8RLK3_LOLMU</name>
<evidence type="ECO:0000313" key="8">
    <source>
        <dbReference type="EMBL" id="KAK1626872.1"/>
    </source>
</evidence>
<dbReference type="EMBL" id="JAUUTY010000005">
    <property type="protein sequence ID" value="KAK1626872.1"/>
    <property type="molecule type" value="Genomic_DNA"/>
</dbReference>
<evidence type="ECO:0000256" key="6">
    <source>
        <dbReference type="SAM" id="MobiDB-lite"/>
    </source>
</evidence>
<evidence type="ECO:0000256" key="7">
    <source>
        <dbReference type="SAM" id="SignalP"/>
    </source>
</evidence>
<sequence length="256" mass="28389">MRGEGRRRRHVPSGTHAIIRLTAPLSFLTVTTALSPPQTVTSPGGSPSADQSAARRITATGGGDVGDEDLDIGRNQVRSPLRHLVFARDLELVLGRKNGGNNPSFSPSYSFCSNMPFWGISDDMHSRSARTEKLKLGSPQTPDEGPSKKRRAANVGHFQPDVAPDQFLRIIFIKPTFERLRIPRDFVRWFGEVPSNIGWAAFAVAHQLQIGQFLVFKKVSTFQFNVVIFDYTCTEVMTMCGYHGEATRCVVFQSHV</sequence>
<evidence type="ECO:0000256" key="4">
    <source>
        <dbReference type="ARBA" id="ARBA00023163"/>
    </source>
</evidence>
<proteinExistence type="predicted"/>
<organism evidence="8 9">
    <name type="scientific">Lolium multiflorum</name>
    <name type="common">Italian ryegrass</name>
    <name type="synonym">Lolium perenne subsp. multiflorum</name>
    <dbReference type="NCBI Taxonomy" id="4521"/>
    <lineage>
        <taxon>Eukaryota</taxon>
        <taxon>Viridiplantae</taxon>
        <taxon>Streptophyta</taxon>
        <taxon>Embryophyta</taxon>
        <taxon>Tracheophyta</taxon>
        <taxon>Spermatophyta</taxon>
        <taxon>Magnoliopsida</taxon>
        <taxon>Liliopsida</taxon>
        <taxon>Poales</taxon>
        <taxon>Poaceae</taxon>
        <taxon>BOP clade</taxon>
        <taxon>Pooideae</taxon>
        <taxon>Poodae</taxon>
        <taxon>Poeae</taxon>
        <taxon>Poeae Chloroplast Group 2 (Poeae type)</taxon>
        <taxon>Loliodinae</taxon>
        <taxon>Loliinae</taxon>
        <taxon>Lolium</taxon>
    </lineage>
</organism>
<keyword evidence="9" id="KW-1185">Reference proteome</keyword>
<feature type="region of interest" description="Disordered" evidence="6">
    <location>
        <begin position="130"/>
        <end position="152"/>
    </location>
</feature>
<dbReference type="GO" id="GO:0003677">
    <property type="term" value="F:DNA binding"/>
    <property type="evidence" value="ECO:0007669"/>
    <property type="project" value="UniProtKB-KW"/>
</dbReference>
<dbReference type="Gene3D" id="2.40.330.10">
    <property type="entry name" value="DNA-binding pseudobarrel domain"/>
    <property type="match status" value="1"/>
</dbReference>
<feature type="compositionally biased region" description="Polar residues" evidence="6">
    <location>
        <begin position="36"/>
        <end position="51"/>
    </location>
</feature>
<dbReference type="InterPro" id="IPR015300">
    <property type="entry name" value="DNA-bd_pseudobarrel_sf"/>
</dbReference>
<dbReference type="GO" id="GO:0005634">
    <property type="term" value="C:nucleus"/>
    <property type="evidence" value="ECO:0007669"/>
    <property type="project" value="UniProtKB-SubCell"/>
</dbReference>
<accession>A0AAD8RLK3</accession>